<evidence type="ECO:0000256" key="6">
    <source>
        <dbReference type="PROSITE-ProRule" id="PRU00561"/>
    </source>
</evidence>
<dbReference type="GeneID" id="20805651"/>
<dbReference type="InterPro" id="IPR036975">
    <property type="entry name" value="Importin-a_IBB_sf"/>
</dbReference>
<dbReference type="PANTHER" id="PTHR23316">
    <property type="entry name" value="IMPORTIN ALPHA"/>
    <property type="match status" value="1"/>
</dbReference>
<dbReference type="InterPro" id="IPR000225">
    <property type="entry name" value="Armadillo"/>
</dbReference>
<proteinExistence type="inferred from homology"/>
<dbReference type="GO" id="GO:0005634">
    <property type="term" value="C:nucleus"/>
    <property type="evidence" value="ECO:0007669"/>
    <property type="project" value="UniProtKB-ARBA"/>
</dbReference>
<evidence type="ECO:0000256" key="4">
    <source>
        <dbReference type="ARBA" id="ARBA00022927"/>
    </source>
</evidence>
<evidence type="ECO:0000313" key="9">
    <source>
        <dbReference type="EMBL" id="ETV84451.1"/>
    </source>
</evidence>
<keyword evidence="2 6" id="KW-0813">Transport</keyword>
<gene>
    <name evidence="9" type="ORF">H257_03655</name>
</gene>
<feature type="compositionally biased region" description="Basic and acidic residues" evidence="7">
    <location>
        <begin position="54"/>
        <end position="70"/>
    </location>
</feature>
<dbReference type="PROSITE" id="PS50176">
    <property type="entry name" value="ARM_REPEAT"/>
    <property type="match status" value="2"/>
</dbReference>
<dbReference type="EMBL" id="KI913119">
    <property type="protein sequence ID" value="ETV84451.1"/>
    <property type="molecule type" value="Genomic_DNA"/>
</dbReference>
<dbReference type="RefSeq" id="XP_009826143.1">
    <property type="nucleotide sequence ID" value="XM_009827841.1"/>
</dbReference>
<feature type="region of interest" description="Disordered" evidence="7">
    <location>
        <begin position="341"/>
        <end position="361"/>
    </location>
</feature>
<evidence type="ECO:0000256" key="5">
    <source>
        <dbReference type="PROSITE-ProRule" id="PRU00259"/>
    </source>
</evidence>
<evidence type="ECO:0000259" key="8">
    <source>
        <dbReference type="PROSITE" id="PS51214"/>
    </source>
</evidence>
<comment type="similarity">
    <text evidence="1">Belongs to the importin alpha family.</text>
</comment>
<keyword evidence="3" id="KW-0677">Repeat</keyword>
<feature type="domain" description="IBB" evidence="8">
    <location>
        <begin position="297"/>
        <end position="359"/>
    </location>
</feature>
<evidence type="ECO:0000256" key="7">
    <source>
        <dbReference type="SAM" id="MobiDB-lite"/>
    </source>
</evidence>
<protein>
    <recommendedName>
        <fullName evidence="8">IBB domain-containing protein</fullName>
    </recommendedName>
</protein>
<dbReference type="OrthoDB" id="29145at2759"/>
<dbReference type="STRING" id="112090.W4GYP5"/>
<keyword evidence="4" id="KW-0653">Protein transport</keyword>
<evidence type="ECO:0000256" key="2">
    <source>
        <dbReference type="ARBA" id="ARBA00022448"/>
    </source>
</evidence>
<feature type="repeat" description="ARM" evidence="5">
    <location>
        <begin position="418"/>
        <end position="461"/>
    </location>
</feature>
<dbReference type="InterPro" id="IPR002652">
    <property type="entry name" value="Importin-a_IBB"/>
</dbReference>
<dbReference type="Gene3D" id="1.25.10.10">
    <property type="entry name" value="Leucine-rich Repeat Variant"/>
    <property type="match status" value="1"/>
</dbReference>
<reference evidence="9" key="1">
    <citation type="submission" date="2013-12" db="EMBL/GenBank/DDBJ databases">
        <title>The Genome Sequence of Aphanomyces astaci APO3.</title>
        <authorList>
            <consortium name="The Broad Institute Genomics Platform"/>
            <person name="Russ C."/>
            <person name="Tyler B."/>
            <person name="van West P."/>
            <person name="Dieguez-Uribeondo J."/>
            <person name="Young S.K."/>
            <person name="Zeng Q."/>
            <person name="Gargeya S."/>
            <person name="Fitzgerald M."/>
            <person name="Abouelleil A."/>
            <person name="Alvarado L."/>
            <person name="Chapman S.B."/>
            <person name="Gainer-Dewar J."/>
            <person name="Goldberg J."/>
            <person name="Griggs A."/>
            <person name="Gujja S."/>
            <person name="Hansen M."/>
            <person name="Howarth C."/>
            <person name="Imamovic A."/>
            <person name="Ireland A."/>
            <person name="Larimer J."/>
            <person name="McCowan C."/>
            <person name="Murphy C."/>
            <person name="Pearson M."/>
            <person name="Poon T.W."/>
            <person name="Priest M."/>
            <person name="Roberts A."/>
            <person name="Saif S."/>
            <person name="Shea T."/>
            <person name="Sykes S."/>
            <person name="Wortman J."/>
            <person name="Nusbaum C."/>
            <person name="Birren B."/>
        </authorList>
    </citation>
    <scope>NUCLEOTIDE SEQUENCE [LARGE SCALE GENOMIC DNA]</scope>
    <source>
        <strain evidence="9">APO3</strain>
    </source>
</reference>
<dbReference type="InterPro" id="IPR011989">
    <property type="entry name" value="ARM-like"/>
</dbReference>
<feature type="repeat" description="ARM" evidence="5">
    <location>
        <begin position="461"/>
        <end position="503"/>
    </location>
</feature>
<sequence>MEHTNSTSGKNDEAPSPAPHSHRHHDNDDDGRKPESSDGDATSQSGRKKRGPYRSKEVIAEERAKLEAARNMKRMKRMMENKAKEEKRRLRELRRQAKSSQDPTVKRSKSLWSPEATQACVHVSLAIRKQYDSIRDERPKWQPFYLDHLHQHDEPALALWKPNEIRRHLDELLFQYQHERDHLREWLEPLVFDDIVELNELGLTPLRPPGLLDEVGLDPTSFIIDDAKKYDLKDMTLAESNQAIMSFLAEQSRLAQQNQIIFMQQMQQLQQHQAQQSAVLLSALESLGASRKAASSPHAAEKIDLIIMATQDRQRNFKKGIDVEDIRRRREDTTVRIRKEKRDEQLQQKRRMAGGQMDVSAPTDAVDNHLQQRINELPEMCSDLHSPDPVKQLNAVTKFRKLLSIEKNPPIEEVIRLGVVPVFVEFLKFEANPRLQFEAAWSLTNIASGTSQHTRIVIEHGAVPVFTQLLLSHDEDVREQAVWALGNIAGDSPECRDVVLNCGALQPLTQQLSQNSKPTMLRNATWTLSNFCRGKPAPPYDLVRPALSTLAQLIFSQDEEVLTDACWALSYLSDGGNEKIQAVIEAGVCKRLIELLMHPSPSVQTPALRAVGNIVTGDDIQTQVMLNLNVLSCLTALLHSPKKGIRKEACWTVSNITAGNAQQIQTIFDHDIFPVLIDYLGTADFDIKKEAAWAVSNATSGSAEQIRYLVHLGCVGPLCSLLELPEPKLISVALEGLENILAAGERQGEADGTHVNAFVSVIEDCDGVTKIENLQYHEQTDIYNKALGLIERFFQGEGDDDVDGAGVQDGRFQFGFDPTANTTFSFGPAAQ</sequence>
<dbReference type="Pfam" id="PF16186">
    <property type="entry name" value="Arm_3"/>
    <property type="match status" value="1"/>
</dbReference>
<dbReference type="Pfam" id="PF01749">
    <property type="entry name" value="IBB"/>
    <property type="match status" value="1"/>
</dbReference>
<dbReference type="Gene3D" id="1.20.5.690">
    <property type="entry name" value="Importin-alpha, importin-beta-binding domain"/>
    <property type="match status" value="1"/>
</dbReference>
<feature type="compositionally biased region" description="Basic and acidic residues" evidence="7">
    <location>
        <begin position="77"/>
        <end position="95"/>
    </location>
</feature>
<dbReference type="GO" id="GO:0061608">
    <property type="term" value="F:nuclear import signal receptor activity"/>
    <property type="evidence" value="ECO:0007669"/>
    <property type="project" value="InterPro"/>
</dbReference>
<dbReference type="InterPro" id="IPR016024">
    <property type="entry name" value="ARM-type_fold"/>
</dbReference>
<evidence type="ECO:0000256" key="3">
    <source>
        <dbReference type="ARBA" id="ARBA00022737"/>
    </source>
</evidence>
<evidence type="ECO:0000256" key="1">
    <source>
        <dbReference type="ARBA" id="ARBA00010394"/>
    </source>
</evidence>
<dbReference type="VEuPathDB" id="FungiDB:H257_03655"/>
<dbReference type="Pfam" id="PF00514">
    <property type="entry name" value="Arm"/>
    <property type="match status" value="8"/>
</dbReference>
<dbReference type="SUPFAM" id="SSF48371">
    <property type="entry name" value="ARM repeat"/>
    <property type="match status" value="1"/>
</dbReference>
<name>W4GYP5_APHAT</name>
<feature type="region of interest" description="Disordered" evidence="7">
    <location>
        <begin position="1"/>
        <end position="113"/>
    </location>
</feature>
<feature type="compositionally biased region" description="Basic and acidic residues" evidence="7">
    <location>
        <begin position="25"/>
        <end position="36"/>
    </location>
</feature>
<dbReference type="InterPro" id="IPR032413">
    <property type="entry name" value="Arm_3"/>
</dbReference>
<dbReference type="PROSITE" id="PS51214">
    <property type="entry name" value="IBB"/>
    <property type="match status" value="1"/>
</dbReference>
<dbReference type="FunFam" id="1.25.10.10:FF:000021">
    <property type="entry name" value="Importin subunit alpha"/>
    <property type="match status" value="1"/>
</dbReference>
<dbReference type="AlphaFoldDB" id="W4GYP5"/>
<accession>W4GYP5</accession>
<organism evidence="9">
    <name type="scientific">Aphanomyces astaci</name>
    <name type="common">Crayfish plague agent</name>
    <dbReference type="NCBI Taxonomy" id="112090"/>
    <lineage>
        <taxon>Eukaryota</taxon>
        <taxon>Sar</taxon>
        <taxon>Stramenopiles</taxon>
        <taxon>Oomycota</taxon>
        <taxon>Saprolegniomycetes</taxon>
        <taxon>Saprolegniales</taxon>
        <taxon>Verrucalvaceae</taxon>
        <taxon>Aphanomyces</taxon>
    </lineage>
</organism>
<dbReference type="SMART" id="SM00185">
    <property type="entry name" value="ARM"/>
    <property type="match status" value="8"/>
</dbReference>
<dbReference type="GO" id="GO:0006606">
    <property type="term" value="P:protein import into nucleus"/>
    <property type="evidence" value="ECO:0007669"/>
    <property type="project" value="InterPro"/>
</dbReference>